<evidence type="ECO:0000313" key="2">
    <source>
        <dbReference type="Proteomes" id="UP000805649"/>
    </source>
</evidence>
<comment type="caution">
    <text evidence="1">The sequence shown here is derived from an EMBL/GenBank/DDBJ whole genome shotgun (WGS) entry which is preliminary data.</text>
</comment>
<sequence length="75" mass="7613">MRFSIIFTIFAASFATAMPVDAKDGGDKEGGDIATCETKAAADHVACINACNKDATCITGCTATAVQQYTGCAGV</sequence>
<reference evidence="1 2" key="1">
    <citation type="journal article" date="2020" name="Phytopathology">
        <title>Genome Sequence Resources of Colletotrichum truncatum, C. plurivorum, C. musicola, and C. sojae: Four Species Pathogenic to Soybean (Glycine max).</title>
        <authorList>
            <person name="Rogerio F."/>
            <person name="Boufleur T.R."/>
            <person name="Ciampi-Guillardi M."/>
            <person name="Sukno S.A."/>
            <person name="Thon M.R."/>
            <person name="Massola Junior N.S."/>
            <person name="Baroncelli R."/>
        </authorList>
    </citation>
    <scope>NUCLEOTIDE SEQUENCE [LARGE SCALE GENOMIC DNA]</scope>
    <source>
        <strain evidence="1 2">CMES1059</strain>
    </source>
</reference>
<dbReference type="EMBL" id="VUJX02000003">
    <property type="protein sequence ID" value="KAL0939655.1"/>
    <property type="molecule type" value="Genomic_DNA"/>
</dbReference>
<evidence type="ECO:0000313" key="1">
    <source>
        <dbReference type="EMBL" id="KAL0939655.1"/>
    </source>
</evidence>
<dbReference type="Proteomes" id="UP000805649">
    <property type="component" value="Unassembled WGS sequence"/>
</dbReference>
<accession>A0ACC3Z6F4</accession>
<gene>
    <name evidence="1" type="ORF">CTRU02_206265</name>
</gene>
<proteinExistence type="predicted"/>
<keyword evidence="2" id="KW-1185">Reference proteome</keyword>
<name>A0ACC3Z6F4_COLTU</name>
<protein>
    <submittedName>
        <fullName evidence="1">Uncharacterized protein</fullName>
    </submittedName>
</protein>
<organism evidence="1 2">
    <name type="scientific">Colletotrichum truncatum</name>
    <name type="common">Anthracnose fungus</name>
    <name type="synonym">Colletotrichum capsici</name>
    <dbReference type="NCBI Taxonomy" id="5467"/>
    <lineage>
        <taxon>Eukaryota</taxon>
        <taxon>Fungi</taxon>
        <taxon>Dikarya</taxon>
        <taxon>Ascomycota</taxon>
        <taxon>Pezizomycotina</taxon>
        <taxon>Sordariomycetes</taxon>
        <taxon>Hypocreomycetidae</taxon>
        <taxon>Glomerellales</taxon>
        <taxon>Glomerellaceae</taxon>
        <taxon>Colletotrichum</taxon>
        <taxon>Colletotrichum truncatum species complex</taxon>
    </lineage>
</organism>